<keyword evidence="2" id="KW-0472">Membrane</keyword>
<feature type="transmembrane region" description="Helical" evidence="2">
    <location>
        <begin position="25"/>
        <end position="45"/>
    </location>
</feature>
<feature type="region of interest" description="Disordered" evidence="1">
    <location>
        <begin position="1"/>
        <end position="21"/>
    </location>
</feature>
<evidence type="ECO:0000256" key="1">
    <source>
        <dbReference type="SAM" id="MobiDB-lite"/>
    </source>
</evidence>
<feature type="compositionally biased region" description="Polar residues" evidence="1">
    <location>
        <begin position="1"/>
        <end position="10"/>
    </location>
</feature>
<organism evidence="3 4">
    <name type="scientific">Actinomyces bouchesdurhonensis</name>
    <dbReference type="NCBI Taxonomy" id="1852361"/>
    <lineage>
        <taxon>Bacteria</taxon>
        <taxon>Bacillati</taxon>
        <taxon>Actinomycetota</taxon>
        <taxon>Actinomycetes</taxon>
        <taxon>Actinomycetales</taxon>
        <taxon>Actinomycetaceae</taxon>
        <taxon>Actinomyces</taxon>
    </lineage>
</organism>
<keyword evidence="2" id="KW-1133">Transmembrane helix</keyword>
<evidence type="ECO:0000313" key="4">
    <source>
        <dbReference type="Proteomes" id="UP000759246"/>
    </source>
</evidence>
<dbReference type="Proteomes" id="UP000759246">
    <property type="component" value="Unassembled WGS sequence"/>
</dbReference>
<dbReference type="EMBL" id="JABZGF010000118">
    <property type="protein sequence ID" value="MBF0966471.1"/>
    <property type="molecule type" value="Genomic_DNA"/>
</dbReference>
<proteinExistence type="predicted"/>
<reference evidence="3" key="1">
    <citation type="submission" date="2020-04" db="EMBL/GenBank/DDBJ databases">
        <title>Deep metagenomics examines the oral microbiome during advanced dental caries in children, revealing novel taxa and co-occurrences with host molecules.</title>
        <authorList>
            <person name="Baker J.L."/>
            <person name="Morton J.T."/>
            <person name="Dinis M."/>
            <person name="Alvarez R."/>
            <person name="Tran N.C."/>
            <person name="Knight R."/>
            <person name="Edlund A."/>
        </authorList>
    </citation>
    <scope>NUCLEOTIDE SEQUENCE</scope>
    <source>
        <strain evidence="3">JCVI_30_bin.13</strain>
    </source>
</reference>
<evidence type="ECO:0000313" key="3">
    <source>
        <dbReference type="EMBL" id="MBF0966471.1"/>
    </source>
</evidence>
<gene>
    <name evidence="3" type="ORF">HXK09_04820</name>
</gene>
<evidence type="ECO:0000256" key="2">
    <source>
        <dbReference type="SAM" id="Phobius"/>
    </source>
</evidence>
<accession>A0A929RPV5</accession>
<comment type="caution">
    <text evidence="3">The sequence shown here is derived from an EMBL/GenBank/DDBJ whole genome shotgun (WGS) entry which is preliminary data.</text>
</comment>
<name>A0A929RPV5_9ACTO</name>
<keyword evidence="2" id="KW-0812">Transmembrane</keyword>
<dbReference type="AlphaFoldDB" id="A0A929RPV5"/>
<protein>
    <submittedName>
        <fullName evidence="3">Uncharacterized protein</fullName>
    </submittedName>
</protein>
<sequence length="238" mass="26455">MTRTETATNDSSTESPSRPSRRKRWVAAASCVGLVAAIAGGGYWWHSTRVPNLTRVEAWTRYIELIEGGKYDEALSYSPYLQGPHDDGDSIEFLSDAAHAHAPSTISIEPVDNIDNPYLIEGHVSFNDGTDVSAPIVTFLSQKDKANGKLGWWHIEDPSFGTTISLLELDNLRSVRVGDISIDNPQGWYYLFPGSYRIEATPKNPAYWTINYEHARFTCTIDFAYDGATPTMECAPDK</sequence>